<reference evidence="8 9" key="1">
    <citation type="journal article" date="2023" name="Commun. Biol.">
        <title>Reorganization of the ancestral sex-determining regions during the evolution of trioecy in Pleodorina starrii.</title>
        <authorList>
            <person name="Takahashi K."/>
            <person name="Suzuki S."/>
            <person name="Kawai-Toyooka H."/>
            <person name="Yamamoto K."/>
            <person name="Hamaji T."/>
            <person name="Ootsuki R."/>
            <person name="Yamaguchi H."/>
            <person name="Kawachi M."/>
            <person name="Higashiyama T."/>
            <person name="Nozaki H."/>
        </authorList>
    </citation>
    <scope>NUCLEOTIDE SEQUENCE [LARGE SCALE GENOMIC DNA]</scope>
    <source>
        <strain evidence="8 9">NIES-4479</strain>
    </source>
</reference>
<dbReference type="InterPro" id="IPR029016">
    <property type="entry name" value="GAF-like_dom_sf"/>
</dbReference>
<dbReference type="GO" id="GO:0016301">
    <property type="term" value="F:kinase activity"/>
    <property type="evidence" value="ECO:0007669"/>
    <property type="project" value="UniProtKB-KW"/>
</dbReference>
<keyword evidence="4" id="KW-0804">Transcription</keyword>
<keyword evidence="5" id="KW-0675">Receptor</keyword>
<dbReference type="Pfam" id="PF13185">
    <property type="entry name" value="GAF_2"/>
    <property type="match status" value="1"/>
</dbReference>
<feature type="region of interest" description="Disordered" evidence="6">
    <location>
        <begin position="1"/>
        <end position="22"/>
    </location>
</feature>
<dbReference type="SMART" id="SM01012">
    <property type="entry name" value="ANTAR"/>
    <property type="match status" value="1"/>
</dbReference>
<feature type="region of interest" description="Disordered" evidence="6">
    <location>
        <begin position="259"/>
        <end position="282"/>
    </location>
</feature>
<comment type="caution">
    <text evidence="8">The sequence shown here is derived from an EMBL/GenBank/DDBJ whole genome shotgun (WGS) entry which is preliminary data.</text>
</comment>
<protein>
    <recommendedName>
        <fullName evidence="7">ANTAR domain-containing protein</fullName>
    </recommendedName>
</protein>
<dbReference type="SUPFAM" id="SSF52172">
    <property type="entry name" value="CheY-like"/>
    <property type="match status" value="1"/>
</dbReference>
<evidence type="ECO:0000256" key="1">
    <source>
        <dbReference type="ARBA" id="ARBA00022679"/>
    </source>
</evidence>
<proteinExistence type="predicted"/>
<dbReference type="SUPFAM" id="SSF55781">
    <property type="entry name" value="GAF domain-like"/>
    <property type="match status" value="1"/>
</dbReference>
<name>A0A9W6C252_9CHLO</name>
<feature type="domain" description="ANTAR" evidence="7">
    <location>
        <begin position="196"/>
        <end position="257"/>
    </location>
</feature>
<dbReference type="PIRSF" id="PIRSF036625">
    <property type="entry name" value="GAF_ANTAR"/>
    <property type="match status" value="1"/>
</dbReference>
<evidence type="ECO:0000313" key="8">
    <source>
        <dbReference type="EMBL" id="GLC62574.1"/>
    </source>
</evidence>
<organism evidence="8 9">
    <name type="scientific">Pleodorina starrii</name>
    <dbReference type="NCBI Taxonomy" id="330485"/>
    <lineage>
        <taxon>Eukaryota</taxon>
        <taxon>Viridiplantae</taxon>
        <taxon>Chlorophyta</taxon>
        <taxon>core chlorophytes</taxon>
        <taxon>Chlorophyceae</taxon>
        <taxon>CS clade</taxon>
        <taxon>Chlamydomonadales</taxon>
        <taxon>Volvocaceae</taxon>
        <taxon>Pleodorina</taxon>
    </lineage>
</organism>
<dbReference type="PROSITE" id="PS50921">
    <property type="entry name" value="ANTAR"/>
    <property type="match status" value="1"/>
</dbReference>
<evidence type="ECO:0000313" key="9">
    <source>
        <dbReference type="Proteomes" id="UP001165080"/>
    </source>
</evidence>
<keyword evidence="2" id="KW-0418">Kinase</keyword>
<dbReference type="AlphaFoldDB" id="A0A9W6C252"/>
<evidence type="ECO:0000256" key="2">
    <source>
        <dbReference type="ARBA" id="ARBA00022777"/>
    </source>
</evidence>
<dbReference type="InterPro" id="IPR012074">
    <property type="entry name" value="GAF_ANTAR"/>
</dbReference>
<dbReference type="InterPro" id="IPR036388">
    <property type="entry name" value="WH-like_DNA-bd_sf"/>
</dbReference>
<keyword evidence="3" id="KW-0805">Transcription regulation</keyword>
<dbReference type="InterPro" id="IPR003018">
    <property type="entry name" value="GAF"/>
</dbReference>
<evidence type="ECO:0000256" key="3">
    <source>
        <dbReference type="ARBA" id="ARBA00023015"/>
    </source>
</evidence>
<dbReference type="Proteomes" id="UP001165080">
    <property type="component" value="Unassembled WGS sequence"/>
</dbReference>
<accession>A0A9W6C252</accession>
<dbReference type="EMBL" id="BRXU01000067">
    <property type="protein sequence ID" value="GLC62574.1"/>
    <property type="molecule type" value="Genomic_DNA"/>
</dbReference>
<sequence>MPATAGAPSDTTEGQPLPHGLMRPWGRHWPPAPPRLATATLRTTVLADSADLREFLEEFTQVMAAHLTSEHTAVWCAVTLLRDGRVATVASSNARAEVLDEIQYDYGDGPCLTAARQQLITHTPDLAQGPWPEYGQAAAAHGVHSAVAAPFDLPGPDKAALNVYAGTTDAFDEDAIAAITQEVVAASTALRLALRLARHQDTETDLAAAMSSRTAIDVAVGILIGQQHCTQQEAFDLLTAAAGRRGIKVRELATELVTSTTGQAPTTHFNAPQAPWASRGTD</sequence>
<dbReference type="InterPro" id="IPR011006">
    <property type="entry name" value="CheY-like_superfamily"/>
</dbReference>
<evidence type="ECO:0000256" key="6">
    <source>
        <dbReference type="SAM" id="MobiDB-lite"/>
    </source>
</evidence>
<dbReference type="InterPro" id="IPR005561">
    <property type="entry name" value="ANTAR"/>
</dbReference>
<evidence type="ECO:0000256" key="5">
    <source>
        <dbReference type="ARBA" id="ARBA00023170"/>
    </source>
</evidence>
<keyword evidence="9" id="KW-1185">Reference proteome</keyword>
<dbReference type="Gene3D" id="3.30.450.40">
    <property type="match status" value="1"/>
</dbReference>
<dbReference type="Pfam" id="PF03861">
    <property type="entry name" value="ANTAR"/>
    <property type="match status" value="1"/>
</dbReference>
<keyword evidence="1" id="KW-0808">Transferase</keyword>
<gene>
    <name evidence="8" type="primary">PLESTB003706</name>
    <name evidence="8" type="ORF">PLESTB_001915300</name>
</gene>
<feature type="compositionally biased region" description="Polar residues" evidence="6">
    <location>
        <begin position="259"/>
        <end position="270"/>
    </location>
</feature>
<dbReference type="GO" id="GO:0003723">
    <property type="term" value="F:RNA binding"/>
    <property type="evidence" value="ECO:0007669"/>
    <property type="project" value="InterPro"/>
</dbReference>
<evidence type="ECO:0000259" key="7">
    <source>
        <dbReference type="PROSITE" id="PS50921"/>
    </source>
</evidence>
<dbReference type="Gene3D" id="1.10.10.10">
    <property type="entry name" value="Winged helix-like DNA-binding domain superfamily/Winged helix DNA-binding domain"/>
    <property type="match status" value="1"/>
</dbReference>
<evidence type="ECO:0000256" key="4">
    <source>
        <dbReference type="ARBA" id="ARBA00023163"/>
    </source>
</evidence>